<proteinExistence type="predicted"/>
<protein>
    <recommendedName>
        <fullName evidence="3">HTH CENPB-type domain-containing protein</fullName>
    </recommendedName>
</protein>
<dbReference type="AlphaFoldDB" id="A0A225VJG4"/>
<evidence type="ECO:0000313" key="1">
    <source>
        <dbReference type="EMBL" id="OWZ05711.1"/>
    </source>
</evidence>
<sequence>ASPKWVTEFMKWNDVSLRRRTNLTTLTDDQLVGRTMSYMRCLSSKKKTFSFANTVLMDETAVYLKMVVNKQWMPEGLDTLL</sequence>
<keyword evidence="2" id="KW-1185">Reference proteome</keyword>
<evidence type="ECO:0008006" key="3">
    <source>
        <dbReference type="Google" id="ProtNLM"/>
    </source>
</evidence>
<organism evidence="1 2">
    <name type="scientific">Phytophthora megakarya</name>
    <dbReference type="NCBI Taxonomy" id="4795"/>
    <lineage>
        <taxon>Eukaryota</taxon>
        <taxon>Sar</taxon>
        <taxon>Stramenopiles</taxon>
        <taxon>Oomycota</taxon>
        <taxon>Peronosporomycetes</taxon>
        <taxon>Peronosporales</taxon>
        <taxon>Peronosporaceae</taxon>
        <taxon>Phytophthora</taxon>
    </lineage>
</organism>
<gene>
    <name evidence="1" type="ORF">PHMEG_00022146</name>
</gene>
<comment type="caution">
    <text evidence="1">The sequence shown here is derived from an EMBL/GenBank/DDBJ whole genome shotgun (WGS) entry which is preliminary data.</text>
</comment>
<feature type="non-terminal residue" evidence="1">
    <location>
        <position position="1"/>
    </location>
</feature>
<evidence type="ECO:0000313" key="2">
    <source>
        <dbReference type="Proteomes" id="UP000198211"/>
    </source>
</evidence>
<reference evidence="2" key="1">
    <citation type="submission" date="2017-03" db="EMBL/GenBank/DDBJ databases">
        <title>Phytopthora megakarya and P. palmivora, two closely related causual agents of cacao black pod achieved similar genome size and gene model numbers by different mechanisms.</title>
        <authorList>
            <person name="Ali S."/>
            <person name="Shao J."/>
            <person name="Larry D.J."/>
            <person name="Kronmiller B."/>
            <person name="Shen D."/>
            <person name="Strem M.D."/>
            <person name="Melnick R.L."/>
            <person name="Guiltinan M.J."/>
            <person name="Tyler B.M."/>
            <person name="Meinhardt L.W."/>
            <person name="Bailey B.A."/>
        </authorList>
    </citation>
    <scope>NUCLEOTIDE SEQUENCE [LARGE SCALE GENOMIC DNA]</scope>
    <source>
        <strain evidence="2">zdho120</strain>
    </source>
</reference>
<name>A0A225VJG4_9STRA</name>
<accession>A0A225VJG4</accession>
<dbReference type="EMBL" id="NBNE01004291">
    <property type="protein sequence ID" value="OWZ05711.1"/>
    <property type="molecule type" value="Genomic_DNA"/>
</dbReference>
<dbReference type="Proteomes" id="UP000198211">
    <property type="component" value="Unassembled WGS sequence"/>
</dbReference>